<dbReference type="AlphaFoldDB" id="A0A6G1QP25"/>
<sequence>MLEVGPEDTQVIRYLAKYLCKQSSKDVYAEFFHCHGIQKELAIKCYTKGLQISPTTSEGRHCMKVCQLFITL</sequence>
<reference evidence="1 2" key="1">
    <citation type="submission" date="2019-02" db="EMBL/GenBank/DDBJ databases">
        <title>Opniocepnalus argus genome.</title>
        <authorList>
            <person name="Zhou C."/>
            <person name="Xiao S."/>
        </authorList>
    </citation>
    <scope>NUCLEOTIDE SEQUENCE [LARGE SCALE GENOMIC DNA]</scope>
    <source>
        <strain evidence="1">OARG1902GOOAL</strain>
        <tissue evidence="1">Muscle</tissue>
    </source>
</reference>
<evidence type="ECO:0000313" key="2">
    <source>
        <dbReference type="Proteomes" id="UP000503349"/>
    </source>
</evidence>
<evidence type="ECO:0000313" key="1">
    <source>
        <dbReference type="EMBL" id="KAF3703978.1"/>
    </source>
</evidence>
<keyword evidence="2" id="KW-1185">Reference proteome</keyword>
<dbReference type="Proteomes" id="UP000503349">
    <property type="component" value="Chromosome 20"/>
</dbReference>
<gene>
    <name evidence="1" type="ORF">EXN66_Car019666</name>
</gene>
<accession>A0A6G1QP25</accession>
<organism evidence="1 2">
    <name type="scientific">Channa argus</name>
    <name type="common">Northern snakehead</name>
    <name type="synonym">Ophicephalus argus</name>
    <dbReference type="NCBI Taxonomy" id="215402"/>
    <lineage>
        <taxon>Eukaryota</taxon>
        <taxon>Metazoa</taxon>
        <taxon>Chordata</taxon>
        <taxon>Craniata</taxon>
        <taxon>Vertebrata</taxon>
        <taxon>Euteleostomi</taxon>
        <taxon>Actinopterygii</taxon>
        <taxon>Neopterygii</taxon>
        <taxon>Teleostei</taxon>
        <taxon>Neoteleostei</taxon>
        <taxon>Acanthomorphata</taxon>
        <taxon>Anabantaria</taxon>
        <taxon>Anabantiformes</taxon>
        <taxon>Channoidei</taxon>
        <taxon>Channidae</taxon>
        <taxon>Channa</taxon>
    </lineage>
</organism>
<reference evidence="2" key="2">
    <citation type="submission" date="2019-02" db="EMBL/GenBank/DDBJ databases">
        <title>Opniocepnalus argus Var Kimnra genome.</title>
        <authorList>
            <person name="Zhou C."/>
            <person name="Xiao S."/>
        </authorList>
    </citation>
    <scope>NUCLEOTIDE SEQUENCE [LARGE SCALE GENOMIC DNA]</scope>
</reference>
<name>A0A6G1QP25_CHAAH</name>
<protein>
    <submittedName>
        <fullName evidence="1">Uncharacterized protein</fullName>
    </submittedName>
</protein>
<proteinExistence type="predicted"/>
<dbReference type="EMBL" id="CM015731">
    <property type="protein sequence ID" value="KAF3703978.1"/>
    <property type="molecule type" value="Genomic_DNA"/>
</dbReference>